<keyword evidence="3" id="KW-1185">Reference proteome</keyword>
<dbReference type="Proteomes" id="UP000594468">
    <property type="component" value="Chromosome"/>
</dbReference>
<sequence>MVTTSEPPILDEYGSNGTDRLHAQQGLPDPNQGLMRFFFKFPIIFFRLGLRTIVGNWFILMTHTGRKSGQPRHTALEYRLGINGHLYTISGYGAKSQWYKNIMANPVVNIQWLGGVEAYEAYRVTDEEEFRMGIRLYKSEMSETLDIFLNRMGIPDDMESIIANRDHIYMIGFKQTDATPPPTVEEDLKWVWYVAAGVLGLLLLRRRKG</sequence>
<protein>
    <submittedName>
        <fullName evidence="2">Nitroreductase family deazaflavin-dependent oxidoreductase</fullName>
    </submittedName>
</protein>
<dbReference type="Pfam" id="PF04075">
    <property type="entry name" value="F420H2_quin_red"/>
    <property type="match status" value="1"/>
</dbReference>
<keyword evidence="1" id="KW-0472">Membrane</keyword>
<dbReference type="RefSeq" id="WP_195170632.1">
    <property type="nucleotide sequence ID" value="NZ_CP062983.1"/>
</dbReference>
<organism evidence="2 3">
    <name type="scientific">Phototrophicus methaneseepsis</name>
    <dbReference type="NCBI Taxonomy" id="2710758"/>
    <lineage>
        <taxon>Bacteria</taxon>
        <taxon>Bacillati</taxon>
        <taxon>Chloroflexota</taxon>
        <taxon>Candidatus Thermofontia</taxon>
        <taxon>Phototrophicales</taxon>
        <taxon>Phototrophicaceae</taxon>
        <taxon>Phototrophicus</taxon>
    </lineage>
</organism>
<dbReference type="InterPro" id="IPR012349">
    <property type="entry name" value="Split_barrel_FMN-bd"/>
</dbReference>
<gene>
    <name evidence="2" type="ORF">G4Y79_23220</name>
</gene>
<evidence type="ECO:0000313" key="3">
    <source>
        <dbReference type="Proteomes" id="UP000594468"/>
    </source>
</evidence>
<dbReference type="KEGG" id="pmet:G4Y79_23220"/>
<dbReference type="Gene3D" id="2.30.110.10">
    <property type="entry name" value="Electron Transport, Fmn-binding Protein, Chain A"/>
    <property type="match status" value="1"/>
</dbReference>
<reference evidence="2 3" key="1">
    <citation type="submission" date="2020-02" db="EMBL/GenBank/DDBJ databases">
        <authorList>
            <person name="Zheng R.K."/>
            <person name="Sun C.M."/>
        </authorList>
    </citation>
    <scope>NUCLEOTIDE SEQUENCE [LARGE SCALE GENOMIC DNA]</scope>
    <source>
        <strain evidence="3">rifampicinis</strain>
    </source>
</reference>
<dbReference type="SUPFAM" id="SSF50475">
    <property type="entry name" value="FMN-binding split barrel"/>
    <property type="match status" value="1"/>
</dbReference>
<dbReference type="GO" id="GO:0016491">
    <property type="term" value="F:oxidoreductase activity"/>
    <property type="evidence" value="ECO:0007669"/>
    <property type="project" value="InterPro"/>
</dbReference>
<evidence type="ECO:0000256" key="1">
    <source>
        <dbReference type="SAM" id="Phobius"/>
    </source>
</evidence>
<evidence type="ECO:0000313" key="2">
    <source>
        <dbReference type="EMBL" id="QPC82563.1"/>
    </source>
</evidence>
<keyword evidence="1" id="KW-0812">Transmembrane</keyword>
<dbReference type="InterPro" id="IPR004378">
    <property type="entry name" value="F420H2_quin_Rdtase"/>
</dbReference>
<dbReference type="NCBIfam" id="TIGR00026">
    <property type="entry name" value="hi_GC_TIGR00026"/>
    <property type="match status" value="1"/>
</dbReference>
<proteinExistence type="predicted"/>
<feature type="transmembrane region" description="Helical" evidence="1">
    <location>
        <begin position="37"/>
        <end position="59"/>
    </location>
</feature>
<accession>A0A7S8E8X0</accession>
<keyword evidence="1" id="KW-1133">Transmembrane helix</keyword>
<dbReference type="EMBL" id="CP062983">
    <property type="protein sequence ID" value="QPC82563.1"/>
    <property type="molecule type" value="Genomic_DNA"/>
</dbReference>
<name>A0A7S8E8X0_9CHLR</name>
<dbReference type="AlphaFoldDB" id="A0A7S8E8X0"/>